<dbReference type="Pfam" id="PF02650">
    <property type="entry name" value="HTH_WhiA"/>
    <property type="match status" value="1"/>
</dbReference>
<comment type="function">
    <text evidence="4">Involved in cell division and chromosome segregation.</text>
</comment>
<evidence type="ECO:0000313" key="9">
    <source>
        <dbReference type="Proteomes" id="UP000610862"/>
    </source>
</evidence>
<dbReference type="Proteomes" id="UP000610862">
    <property type="component" value="Unassembled WGS sequence"/>
</dbReference>
<evidence type="ECO:0000259" key="5">
    <source>
        <dbReference type="Pfam" id="PF02650"/>
    </source>
</evidence>
<feature type="domain" description="Sporulation regulator WhiA C-terminal" evidence="5">
    <location>
        <begin position="229"/>
        <end position="310"/>
    </location>
</feature>
<dbReference type="NCBIfam" id="TIGR00647">
    <property type="entry name" value="DNA_bind_WhiA"/>
    <property type="match status" value="1"/>
</dbReference>
<dbReference type="PANTHER" id="PTHR37307">
    <property type="entry name" value="CELL DIVISION PROTEIN WHIA-RELATED"/>
    <property type="match status" value="1"/>
</dbReference>
<dbReference type="Pfam" id="PF10298">
    <property type="entry name" value="WhiA_N"/>
    <property type="match status" value="1"/>
</dbReference>
<protein>
    <recommendedName>
        <fullName evidence="4">Probable cell division protein WhiA</fullName>
    </recommendedName>
</protein>
<sequence length="313" mass="34932">MSFASDTKNELAHIVPEKKCCMLAEIAGFMRTAGSVQLAGGGKFKIVMTTSNPAVARHYKTMIKNYFSIDTAVGMGQDNSIKGGNSYILYIGPENRSEEILRETGILMVKEGLNAISDGIYDGLVRTKCCRKSYLRGVFLGTGKVNNPEKEYHFEIGAEREVLAKDIRKLLNSFVDIHAKITKRKKGYGVYLKAGEQVRDVIGIMGASNQFFKFDEIMMMKGLKSQTYRLNNLDNANIDKSIKAAEKQIKCINTIIEKKGLDFLSAKLKETARIRLENPDAGIEELGRMMSPPLSKSGVNNRLRRIEEIAKEL</sequence>
<dbReference type="InterPro" id="IPR003802">
    <property type="entry name" value="Sporulation_regulator_WhiA"/>
</dbReference>
<evidence type="ECO:0000259" key="6">
    <source>
        <dbReference type="Pfam" id="PF10298"/>
    </source>
</evidence>
<dbReference type="RefSeq" id="WP_177268887.1">
    <property type="nucleotide sequence ID" value="NZ_JACRTA010000002.1"/>
</dbReference>
<evidence type="ECO:0000256" key="2">
    <source>
        <dbReference type="ARBA" id="ARBA00023125"/>
    </source>
</evidence>
<dbReference type="GO" id="GO:0003677">
    <property type="term" value="F:DNA binding"/>
    <property type="evidence" value="ECO:0007669"/>
    <property type="project" value="UniProtKB-UniRule"/>
</dbReference>
<comment type="caution">
    <text evidence="8">The sequence shown here is derived from an EMBL/GenBank/DDBJ whole genome shotgun (WGS) entry which is preliminary data.</text>
</comment>
<evidence type="ECO:0000313" key="8">
    <source>
        <dbReference type="EMBL" id="MBC8568532.1"/>
    </source>
</evidence>
<dbReference type="AlphaFoldDB" id="A0A926I9Y9"/>
<evidence type="ECO:0000256" key="4">
    <source>
        <dbReference type="HAMAP-Rule" id="MF_01420"/>
    </source>
</evidence>
<dbReference type="InterPro" id="IPR027434">
    <property type="entry name" value="Homing_endonucl"/>
</dbReference>
<dbReference type="EMBL" id="JACRTA010000002">
    <property type="protein sequence ID" value="MBC8568532.1"/>
    <property type="molecule type" value="Genomic_DNA"/>
</dbReference>
<organism evidence="8 9">
    <name type="scientific">Lentihominibacter hominis</name>
    <dbReference type="NCBI Taxonomy" id="2763645"/>
    <lineage>
        <taxon>Bacteria</taxon>
        <taxon>Bacillati</taxon>
        <taxon>Bacillota</taxon>
        <taxon>Clostridia</taxon>
        <taxon>Peptostreptococcales</taxon>
        <taxon>Anaerovoracaceae</taxon>
        <taxon>Lentihominibacter</taxon>
    </lineage>
</organism>
<gene>
    <name evidence="4 8" type="primary">whiA</name>
    <name evidence="8" type="ORF">H8692_07170</name>
</gene>
<dbReference type="InterPro" id="IPR018478">
    <property type="entry name" value="Sporu_reg_WhiA_N_dom"/>
</dbReference>
<dbReference type="InterPro" id="IPR023054">
    <property type="entry name" value="Sporulation_regulator_WhiA_C"/>
</dbReference>
<keyword evidence="3 4" id="KW-0131">Cell cycle</keyword>
<dbReference type="HAMAP" id="MF_01420">
    <property type="entry name" value="HTH_type_WhiA"/>
    <property type="match status" value="1"/>
</dbReference>
<dbReference type="Gene3D" id="3.10.28.10">
    <property type="entry name" value="Homing endonucleases"/>
    <property type="match status" value="1"/>
</dbReference>
<name>A0A926I9Y9_9FIRM</name>
<keyword evidence="9" id="KW-1185">Reference proteome</keyword>
<keyword evidence="1 4" id="KW-0132">Cell division</keyword>
<comment type="similarity">
    <text evidence="4">Belongs to the WhiA family.</text>
</comment>
<dbReference type="InterPro" id="IPR039518">
    <property type="entry name" value="WhiA_LAGLIDADG_dom"/>
</dbReference>
<evidence type="ECO:0000259" key="7">
    <source>
        <dbReference type="Pfam" id="PF14527"/>
    </source>
</evidence>
<feature type="domain" description="Sporulation transcription regulator WhiA N-terminal" evidence="6">
    <location>
        <begin position="19"/>
        <end position="107"/>
    </location>
</feature>
<reference evidence="8" key="1">
    <citation type="submission" date="2020-08" db="EMBL/GenBank/DDBJ databases">
        <title>Genome public.</title>
        <authorList>
            <person name="Liu C."/>
            <person name="Sun Q."/>
        </authorList>
    </citation>
    <scope>NUCLEOTIDE SEQUENCE</scope>
    <source>
        <strain evidence="8">NSJ-24</strain>
    </source>
</reference>
<dbReference type="PANTHER" id="PTHR37307:SF1">
    <property type="entry name" value="CELL DIVISION PROTEIN WHIA-RELATED"/>
    <property type="match status" value="1"/>
</dbReference>
<dbReference type="Pfam" id="PF14527">
    <property type="entry name" value="LAGLIDADG_WhiA"/>
    <property type="match status" value="1"/>
</dbReference>
<dbReference type="SUPFAM" id="SSF55608">
    <property type="entry name" value="Homing endonucleases"/>
    <property type="match status" value="1"/>
</dbReference>
<feature type="domain" description="WhiA LAGLIDADG-like" evidence="7">
    <location>
        <begin position="132"/>
        <end position="222"/>
    </location>
</feature>
<dbReference type="GO" id="GO:0051301">
    <property type="term" value="P:cell division"/>
    <property type="evidence" value="ECO:0007669"/>
    <property type="project" value="UniProtKB-UniRule"/>
</dbReference>
<proteinExistence type="inferred from homology"/>
<accession>A0A926I9Y9</accession>
<evidence type="ECO:0000256" key="3">
    <source>
        <dbReference type="ARBA" id="ARBA00023306"/>
    </source>
</evidence>
<dbReference type="GO" id="GO:0043937">
    <property type="term" value="P:regulation of sporulation"/>
    <property type="evidence" value="ECO:0007669"/>
    <property type="project" value="InterPro"/>
</dbReference>
<evidence type="ECO:0000256" key="1">
    <source>
        <dbReference type="ARBA" id="ARBA00022618"/>
    </source>
</evidence>
<keyword evidence="2 4" id="KW-0238">DNA-binding</keyword>